<feature type="region of interest" description="Disordered" evidence="1">
    <location>
        <begin position="175"/>
        <end position="292"/>
    </location>
</feature>
<feature type="region of interest" description="Disordered" evidence="1">
    <location>
        <begin position="793"/>
        <end position="835"/>
    </location>
</feature>
<feature type="transmembrane region" description="Helical" evidence="2">
    <location>
        <begin position="433"/>
        <end position="453"/>
    </location>
</feature>
<feature type="compositionally biased region" description="Low complexity" evidence="1">
    <location>
        <begin position="252"/>
        <end position="278"/>
    </location>
</feature>
<comment type="caution">
    <text evidence="3">The sequence shown here is derived from an EMBL/GenBank/DDBJ whole genome shotgun (WGS) entry which is preliminary data.</text>
</comment>
<gene>
    <name evidence="3" type="ORF">QTH91_14090</name>
</gene>
<feature type="region of interest" description="Disordered" evidence="1">
    <location>
        <begin position="304"/>
        <end position="328"/>
    </location>
</feature>
<evidence type="ECO:0000256" key="2">
    <source>
        <dbReference type="SAM" id="Phobius"/>
    </source>
</evidence>
<evidence type="ECO:0000313" key="4">
    <source>
        <dbReference type="Proteomes" id="UP001174908"/>
    </source>
</evidence>
<feature type="compositionally biased region" description="Gly residues" evidence="1">
    <location>
        <begin position="200"/>
        <end position="216"/>
    </location>
</feature>
<keyword evidence="4" id="KW-1185">Reference proteome</keyword>
<keyword evidence="2" id="KW-1133">Transmembrane helix</keyword>
<organism evidence="3 4">
    <name type="scientific">Variovorax dokdonensis</name>
    <dbReference type="NCBI Taxonomy" id="344883"/>
    <lineage>
        <taxon>Bacteria</taxon>
        <taxon>Pseudomonadati</taxon>
        <taxon>Pseudomonadota</taxon>
        <taxon>Betaproteobacteria</taxon>
        <taxon>Burkholderiales</taxon>
        <taxon>Comamonadaceae</taxon>
        <taxon>Variovorax</taxon>
    </lineage>
</organism>
<feature type="region of interest" description="Disordered" evidence="1">
    <location>
        <begin position="470"/>
        <end position="530"/>
    </location>
</feature>
<feature type="compositionally biased region" description="Acidic residues" evidence="1">
    <location>
        <begin position="508"/>
        <end position="519"/>
    </location>
</feature>
<keyword evidence="2" id="KW-0472">Membrane</keyword>
<protein>
    <submittedName>
        <fullName evidence="3">Uncharacterized protein</fullName>
    </submittedName>
</protein>
<reference evidence="3" key="1">
    <citation type="submission" date="2023-06" db="EMBL/GenBank/DDBJ databases">
        <authorList>
            <person name="Jiang Y."/>
            <person name="Liu Q."/>
        </authorList>
    </citation>
    <scope>NUCLEOTIDE SEQUENCE</scope>
    <source>
        <strain evidence="3">CGMCC 1.12089</strain>
    </source>
</reference>
<dbReference type="EMBL" id="JASZYV010000003">
    <property type="protein sequence ID" value="MDM0045620.1"/>
    <property type="molecule type" value="Genomic_DNA"/>
</dbReference>
<feature type="compositionally biased region" description="Low complexity" evidence="1">
    <location>
        <begin position="175"/>
        <end position="199"/>
    </location>
</feature>
<dbReference type="RefSeq" id="WP_286660739.1">
    <property type="nucleotide sequence ID" value="NZ_JASZYV010000003.1"/>
</dbReference>
<accession>A0ABT7NCP6</accession>
<feature type="compositionally biased region" description="Low complexity" evidence="1">
    <location>
        <begin position="304"/>
        <end position="317"/>
    </location>
</feature>
<evidence type="ECO:0000256" key="1">
    <source>
        <dbReference type="SAM" id="MobiDB-lite"/>
    </source>
</evidence>
<feature type="compositionally biased region" description="Low complexity" evidence="1">
    <location>
        <begin position="217"/>
        <end position="240"/>
    </location>
</feature>
<feature type="compositionally biased region" description="Acidic residues" evidence="1">
    <location>
        <begin position="476"/>
        <end position="486"/>
    </location>
</feature>
<name>A0ABT7NCP6_9BURK</name>
<feature type="compositionally biased region" description="Low complexity" evidence="1">
    <location>
        <begin position="342"/>
        <end position="375"/>
    </location>
</feature>
<sequence length="835" mass="89169">MAPAPTTPTSLNNAINVSYRFKVRGKYCFACQNRFTFIYRYVVLKALSLSAATLLLGSAIPSYGLTLGPPQGAAWIGQPLNLVFPLTLDGREAGGNLCLEADVRQGDVRMDDKRFTLSLEPGSSPNTPRVHLRTTHAIVEPVVVVRLSAGCEFKSTRQYTLLADLPMTPAVVAPPVRASAPSERAPSRWTSGDSDTGVSSGSGSGSGAGAVGGGSASGTAQRSSTRRASSSASAGTSTRSQAEREAARTRQRAAAPPVRKPATTTRAATPKPAAPVAKQESPTPKAAPEEGKSRLLIEPLVPSTTPGAAAATARQAATPPPAAAPAVPAAATPLAAPAVPTLPTGQTAASPMAAAPAASSGAAGSSGAEANPSAPTAVPLLPDPQAQERDAARFKAMEEALATLRAQSDQTQKLMLEMRSELLEARSSRYQNWLVYSLLGLLAVLLLLLLFMWRSLRQAQQAAWWREGQGQGTSQFDEEGEEEETDVAPARKFGRTTIRGPLSRIGELPDDDEEDDEDDARAHGAPLETHDDAQVLAEGQRRGMLGGPGFERAQIRSVNTEELFDVQQQADFFMSLGKHDQAIGVLREHIASNPGTSALAYLDLLAILHSLDRREEYARQSSAFEQRFNVDVPAFDAYSAQGQGLDHYPSVLQRIEAVWPGEGTLDLIEELLFRQPGGRDEVFDLAAYQDLLLLHAVARDAAEHPAAPVPTVAAALRHEHAAQMRNAPRHGQETVVQPLAEAADVDEEGLEHTMPMPYLPDAPRQKPAPLIMPAVDLDMADLDRTAFQTLRAPIENLPEPKAQPSSPGDPHVIDFNPFDPENEEELKPGRFTIKR</sequence>
<dbReference type="Proteomes" id="UP001174908">
    <property type="component" value="Unassembled WGS sequence"/>
</dbReference>
<proteinExistence type="predicted"/>
<keyword evidence="2" id="KW-0812">Transmembrane</keyword>
<feature type="region of interest" description="Disordered" evidence="1">
    <location>
        <begin position="342"/>
        <end position="389"/>
    </location>
</feature>
<evidence type="ECO:0000313" key="3">
    <source>
        <dbReference type="EMBL" id="MDM0045620.1"/>
    </source>
</evidence>